<reference evidence="3" key="1">
    <citation type="submission" date="2022-11" db="UniProtKB">
        <authorList>
            <consortium name="WormBaseParasite"/>
        </authorList>
    </citation>
    <scope>IDENTIFICATION</scope>
</reference>
<name>A0A914Z552_9BILA</name>
<feature type="region of interest" description="Disordered" evidence="1">
    <location>
        <begin position="53"/>
        <end position="74"/>
    </location>
</feature>
<evidence type="ECO:0000313" key="3">
    <source>
        <dbReference type="WBParaSite" id="PSU_v2.g748.t1"/>
    </source>
</evidence>
<feature type="compositionally biased region" description="Gly residues" evidence="1">
    <location>
        <begin position="53"/>
        <end position="63"/>
    </location>
</feature>
<organism evidence="2 3">
    <name type="scientific">Panagrolaimus superbus</name>
    <dbReference type="NCBI Taxonomy" id="310955"/>
    <lineage>
        <taxon>Eukaryota</taxon>
        <taxon>Metazoa</taxon>
        <taxon>Ecdysozoa</taxon>
        <taxon>Nematoda</taxon>
        <taxon>Chromadorea</taxon>
        <taxon>Rhabditida</taxon>
        <taxon>Tylenchina</taxon>
        <taxon>Panagrolaimomorpha</taxon>
        <taxon>Panagrolaimoidea</taxon>
        <taxon>Panagrolaimidae</taxon>
        <taxon>Panagrolaimus</taxon>
    </lineage>
</organism>
<proteinExistence type="predicted"/>
<keyword evidence="2" id="KW-1185">Reference proteome</keyword>
<evidence type="ECO:0000256" key="1">
    <source>
        <dbReference type="SAM" id="MobiDB-lite"/>
    </source>
</evidence>
<accession>A0A914Z552</accession>
<dbReference type="AlphaFoldDB" id="A0A914Z552"/>
<sequence length="74" mass="7621">MPAIQGGPVASAHEFHRFPGHGNPYMMDPYFYGGGYGGHPYYGGFGGYGAYGGPGRPGNSGRGRGGRGRGGKLN</sequence>
<evidence type="ECO:0000313" key="2">
    <source>
        <dbReference type="Proteomes" id="UP000887577"/>
    </source>
</evidence>
<dbReference type="WBParaSite" id="PSU_v2.g748.t1">
    <property type="protein sequence ID" value="PSU_v2.g748.t1"/>
    <property type="gene ID" value="PSU_v2.g748"/>
</dbReference>
<dbReference type="Proteomes" id="UP000887577">
    <property type="component" value="Unplaced"/>
</dbReference>
<protein>
    <submittedName>
        <fullName evidence="3">Uncharacterized protein</fullName>
    </submittedName>
</protein>
<feature type="compositionally biased region" description="Basic residues" evidence="1">
    <location>
        <begin position="64"/>
        <end position="74"/>
    </location>
</feature>